<protein>
    <submittedName>
        <fullName evidence="1">Uncharacterized protein</fullName>
    </submittedName>
</protein>
<sequence>MELLGEGGADRVWPFKLWIRSQIANQKTPLPGGASAMPRKWLSRRTGQRRGTVVWPELCGPELRGSSGKAVPLVARTTCLATPPESMLRLPDGACCQAVGAVRWML</sequence>
<organism evidence="1 2">
    <name type="scientific">Deinococcus marmoris</name>
    <dbReference type="NCBI Taxonomy" id="249408"/>
    <lineage>
        <taxon>Bacteria</taxon>
        <taxon>Thermotogati</taxon>
        <taxon>Deinococcota</taxon>
        <taxon>Deinococci</taxon>
        <taxon>Deinococcales</taxon>
        <taxon>Deinococcaceae</taxon>
        <taxon>Deinococcus</taxon>
    </lineage>
</organism>
<dbReference type="AlphaFoldDB" id="A0A1U7NWN4"/>
<dbReference type="EMBL" id="MSTI01000104">
    <property type="protein sequence ID" value="OLV17335.1"/>
    <property type="molecule type" value="Genomic_DNA"/>
</dbReference>
<accession>A0A1U7NWN4</accession>
<evidence type="ECO:0000313" key="2">
    <source>
        <dbReference type="Proteomes" id="UP000186607"/>
    </source>
</evidence>
<keyword evidence="2" id="KW-1185">Reference proteome</keyword>
<reference evidence="1 2" key="1">
    <citation type="submission" date="2017-01" db="EMBL/GenBank/DDBJ databases">
        <title>Genome Analysis of Deinococcus marmoris KOPRI26562.</title>
        <authorList>
            <person name="Kim J.H."/>
            <person name="Oh H.-M."/>
        </authorList>
    </citation>
    <scope>NUCLEOTIDE SEQUENCE [LARGE SCALE GENOMIC DNA]</scope>
    <source>
        <strain evidence="1 2">KOPRI26562</strain>
    </source>
</reference>
<proteinExistence type="predicted"/>
<evidence type="ECO:0000313" key="1">
    <source>
        <dbReference type="EMBL" id="OLV17335.1"/>
    </source>
</evidence>
<dbReference type="STRING" id="249408.BOO71_0009121"/>
<dbReference type="Proteomes" id="UP000186607">
    <property type="component" value="Unassembled WGS sequence"/>
</dbReference>
<name>A0A1U7NWN4_9DEIO</name>
<comment type="caution">
    <text evidence="1">The sequence shown here is derived from an EMBL/GenBank/DDBJ whole genome shotgun (WGS) entry which is preliminary data.</text>
</comment>
<gene>
    <name evidence="1" type="ORF">BOO71_0009121</name>
</gene>